<organism evidence="2 3">
    <name type="scientific">Kibdelosporangium phytohabitans</name>
    <dbReference type="NCBI Taxonomy" id="860235"/>
    <lineage>
        <taxon>Bacteria</taxon>
        <taxon>Bacillati</taxon>
        <taxon>Actinomycetota</taxon>
        <taxon>Actinomycetes</taxon>
        <taxon>Pseudonocardiales</taxon>
        <taxon>Pseudonocardiaceae</taxon>
        <taxon>Kibdelosporangium</taxon>
    </lineage>
</organism>
<sequence>MDGPSTPLPAGTSDAEWTPGAAARLLGIAPSTLRGWHRRYHLPIIGHGDGRHRRYTRVDLIALTHMRDLIAQGMSAPSAARLAFHRDEPTPRASIAAGPAILHGHALRLDADTLTSTLDAHIARDGVATTWDQICRPVLAVFGGTTTGPATTGADECVDIVHLLSWTITAALHRVRPPTMALPATAPVLLACVTGERHTLALEVLRAALAETGTPVRFLGADLPDTALAQALRRTAPTPRALVLWAHTTGPVPTTTHHTCVTRGVRLLLAGPGWNIHAPPTLTHLTSLQHALTTLTTP</sequence>
<dbReference type="EMBL" id="CP012752">
    <property type="protein sequence ID" value="ALG09931.1"/>
    <property type="molecule type" value="Genomic_DNA"/>
</dbReference>
<dbReference type="GO" id="GO:0046872">
    <property type="term" value="F:metal ion binding"/>
    <property type="evidence" value="ECO:0007669"/>
    <property type="project" value="InterPro"/>
</dbReference>
<dbReference type="InterPro" id="IPR000551">
    <property type="entry name" value="MerR-type_HTH_dom"/>
</dbReference>
<dbReference type="GO" id="GO:0031419">
    <property type="term" value="F:cobalamin binding"/>
    <property type="evidence" value="ECO:0007669"/>
    <property type="project" value="InterPro"/>
</dbReference>
<dbReference type="Gene3D" id="1.10.1660.10">
    <property type="match status" value="1"/>
</dbReference>
<dbReference type="Pfam" id="PF13411">
    <property type="entry name" value="MerR_1"/>
    <property type="match status" value="1"/>
</dbReference>
<dbReference type="SUPFAM" id="SSF46955">
    <property type="entry name" value="Putative DNA-binding domain"/>
    <property type="match status" value="1"/>
</dbReference>
<dbReference type="InterPro" id="IPR036724">
    <property type="entry name" value="Cobalamin-bd_sf"/>
</dbReference>
<feature type="domain" description="HTH merR-type" evidence="1">
    <location>
        <begin position="16"/>
        <end position="85"/>
    </location>
</feature>
<reference evidence="2 3" key="1">
    <citation type="submission" date="2015-07" db="EMBL/GenBank/DDBJ databases">
        <title>Genome sequencing of Kibdelosporangium phytohabitans.</title>
        <authorList>
            <person name="Qin S."/>
            <person name="Xing K."/>
        </authorList>
    </citation>
    <scope>NUCLEOTIDE SEQUENCE [LARGE SCALE GENOMIC DNA]</scope>
    <source>
        <strain evidence="2 3">KLBMP1111</strain>
    </source>
</reference>
<dbReference type="AlphaFoldDB" id="A0A0N9I2M2"/>
<dbReference type="RefSeq" id="WP_054291835.1">
    <property type="nucleotide sequence ID" value="NZ_CP012752.1"/>
</dbReference>
<dbReference type="SMART" id="SM00422">
    <property type="entry name" value="HTH_MERR"/>
    <property type="match status" value="1"/>
</dbReference>
<dbReference type="Gene3D" id="3.40.50.280">
    <property type="entry name" value="Cobalamin-binding domain"/>
    <property type="match status" value="1"/>
</dbReference>
<gene>
    <name evidence="2" type="ORF">AOZ06_26230</name>
</gene>
<protein>
    <recommendedName>
        <fullName evidence="1">HTH merR-type domain-containing protein</fullName>
    </recommendedName>
</protein>
<name>A0A0N9I2M2_9PSEU</name>
<dbReference type="InterPro" id="IPR009061">
    <property type="entry name" value="DNA-bd_dom_put_sf"/>
</dbReference>
<dbReference type="GO" id="GO:0003677">
    <property type="term" value="F:DNA binding"/>
    <property type="evidence" value="ECO:0007669"/>
    <property type="project" value="InterPro"/>
</dbReference>
<proteinExistence type="predicted"/>
<dbReference type="Proteomes" id="UP000063699">
    <property type="component" value="Chromosome"/>
</dbReference>
<dbReference type="KEGG" id="kphy:AOZ06_26230"/>
<dbReference type="PROSITE" id="PS50937">
    <property type="entry name" value="HTH_MERR_2"/>
    <property type="match status" value="1"/>
</dbReference>
<evidence type="ECO:0000259" key="1">
    <source>
        <dbReference type="PROSITE" id="PS50937"/>
    </source>
</evidence>
<dbReference type="SUPFAM" id="SSF52242">
    <property type="entry name" value="Cobalamin (vitamin B12)-binding domain"/>
    <property type="match status" value="1"/>
</dbReference>
<dbReference type="GO" id="GO:0006355">
    <property type="term" value="P:regulation of DNA-templated transcription"/>
    <property type="evidence" value="ECO:0007669"/>
    <property type="project" value="InterPro"/>
</dbReference>
<accession>A0A0N9I2M2</accession>
<dbReference type="STRING" id="860235.AOZ06_26230"/>
<evidence type="ECO:0000313" key="3">
    <source>
        <dbReference type="Proteomes" id="UP000063699"/>
    </source>
</evidence>
<keyword evidence="3" id="KW-1185">Reference proteome</keyword>
<evidence type="ECO:0000313" key="2">
    <source>
        <dbReference type="EMBL" id="ALG09931.1"/>
    </source>
</evidence>